<dbReference type="RefSeq" id="WP_069656365.1">
    <property type="nucleotide sequence ID" value="NZ_MIJF01000013.1"/>
</dbReference>
<evidence type="ECO:0000256" key="2">
    <source>
        <dbReference type="ARBA" id="ARBA00012146"/>
    </source>
</evidence>
<dbReference type="NCBIfam" id="NF003877">
    <property type="entry name" value="PRK05427.1"/>
    <property type="match status" value="1"/>
</dbReference>
<dbReference type="Gene3D" id="3.10.310.20">
    <property type="entry name" value="DHHA2 domain"/>
    <property type="match status" value="1"/>
</dbReference>
<dbReference type="Pfam" id="PF02833">
    <property type="entry name" value="DHHA2"/>
    <property type="match status" value="1"/>
</dbReference>
<keyword evidence="5" id="KW-0464">Manganese</keyword>
<dbReference type="InterPro" id="IPR001667">
    <property type="entry name" value="DDH_dom"/>
</dbReference>
<feature type="domain" description="CBS" evidence="9">
    <location>
        <begin position="67"/>
        <end position="130"/>
    </location>
</feature>
<reference evidence="10 11" key="1">
    <citation type="submission" date="2016-09" db="EMBL/GenBank/DDBJ databases">
        <title>Draft genome sequence for the type strain of Vulcanibacillus modesticaldus BR, a strictly anaerobic, moderately thermophilic, and nitrate-reducing bacterium from deep sea-hydrothermal vents of the Mid-Atlantic Ridge.</title>
        <authorList>
            <person name="Abin C.A."/>
            <person name="Hollibaugh J.T."/>
        </authorList>
    </citation>
    <scope>NUCLEOTIDE SEQUENCE [LARGE SCALE GENOMIC DNA]</scope>
    <source>
        <strain evidence="10 11">BR</strain>
    </source>
</reference>
<dbReference type="InterPro" id="IPR038222">
    <property type="entry name" value="DHHA2_dom_sf"/>
</dbReference>
<dbReference type="InterPro" id="IPR000644">
    <property type="entry name" value="CBS_dom"/>
</dbReference>
<evidence type="ECO:0000313" key="10">
    <source>
        <dbReference type="EMBL" id="OEF99878.1"/>
    </source>
</evidence>
<dbReference type="InterPro" id="IPR010766">
    <property type="entry name" value="DRTGG"/>
</dbReference>
<evidence type="ECO:0000256" key="3">
    <source>
        <dbReference type="ARBA" id="ARBA00022723"/>
    </source>
</evidence>
<keyword evidence="4" id="KW-0378">Hydrolase</keyword>
<dbReference type="STRING" id="337097.BHF71_01515"/>
<evidence type="ECO:0000259" key="9">
    <source>
        <dbReference type="PROSITE" id="PS51371"/>
    </source>
</evidence>
<dbReference type="NCBIfam" id="NF011440">
    <property type="entry name" value="PRK14869.1-2"/>
    <property type="match status" value="1"/>
</dbReference>
<keyword evidence="3" id="KW-0479">Metal-binding</keyword>
<dbReference type="EMBL" id="MIJF01000013">
    <property type="protein sequence ID" value="OEF99878.1"/>
    <property type="molecule type" value="Genomic_DNA"/>
</dbReference>
<dbReference type="Pfam" id="PF07085">
    <property type="entry name" value="DRTGG"/>
    <property type="match status" value="1"/>
</dbReference>
<dbReference type="PANTHER" id="PTHR12112">
    <property type="entry name" value="BNIP - RELATED"/>
    <property type="match status" value="1"/>
</dbReference>
<dbReference type="Gene3D" id="3.40.1390.20">
    <property type="entry name" value="HprK N-terminal domain-like"/>
    <property type="match status" value="1"/>
</dbReference>
<protein>
    <recommendedName>
        <fullName evidence="2">inorganic diphosphatase</fullName>
        <ecNumber evidence="2">3.6.1.1</ecNumber>
    </recommendedName>
    <alternativeName>
        <fullName evidence="6">Pyrophosphate phospho-hydrolase</fullName>
    </alternativeName>
</protein>
<dbReference type="InterPro" id="IPR046342">
    <property type="entry name" value="CBS_dom_sf"/>
</dbReference>
<proteinExistence type="predicted"/>
<dbReference type="Pfam" id="PF00571">
    <property type="entry name" value="CBS"/>
    <property type="match status" value="2"/>
</dbReference>
<dbReference type="NCBIfam" id="NF011442">
    <property type="entry name" value="PRK14869.1-4"/>
    <property type="match status" value="1"/>
</dbReference>
<keyword evidence="8" id="KW-0129">CBS domain</keyword>
<dbReference type="EC" id="3.6.1.1" evidence="2"/>
<sequence>MTTLVFGHKNPDTDSVTSAISLSYLKNQLGYNTKPVALGKVSRETKYVLDCFKVEEPEVIDNVKIQLKDLELDRVPGSLPTNSIIEIYHIFKSNPEIKTVPIVDENNRLIGIVTMKDIAMGLMNGNIYKLDTTMANIINGLDGKVLVKSNEEIQGNIGVIAYYSESVIGHLNQYDIIIVGDRYKVIEDAIKSQVKLIIITGGKEIPEKFLEMAKENGVSMISVDKDTYTTSKLITQCNYVSSIMRHEDIIQFNENDYLCEVKEEMINSNFRNYPVVNQNMEYLGFVNKKEIINPHKKNVILVDHNEYRQSANGLKEANIIEIIDHHKIGDITTDNPINFRNMIVGSTCTIVYRMFKEYNVELPHNIAGLLISGIISDTLLLKSPTTTDLDKEAVKELNEILDLDLERYTLDMFKAGTSLEGYTAEEIFNRDFKEFTLETKKVGISQVFTLDIESVFERTPEFINYIKQIHFENEYFLTLMVVTDIMKNGSYLIYKSDNDRLISLAFDVKAELGTFVDGVVSRKKQVVPKITQALRML</sequence>
<dbReference type="OrthoDB" id="9766150at2"/>
<feature type="domain" description="CBS" evidence="9">
    <location>
        <begin position="244"/>
        <end position="302"/>
    </location>
</feature>
<dbReference type="NCBIfam" id="NF011443">
    <property type="entry name" value="PRK14869.1-5"/>
    <property type="match status" value="1"/>
</dbReference>
<dbReference type="Proteomes" id="UP000243739">
    <property type="component" value="Unassembled WGS sequence"/>
</dbReference>
<gene>
    <name evidence="10" type="ORF">BHF71_01515</name>
</gene>
<organism evidence="10 11">
    <name type="scientific">Vulcanibacillus modesticaldus</name>
    <dbReference type="NCBI Taxonomy" id="337097"/>
    <lineage>
        <taxon>Bacteria</taxon>
        <taxon>Bacillati</taxon>
        <taxon>Bacillota</taxon>
        <taxon>Bacilli</taxon>
        <taxon>Bacillales</taxon>
        <taxon>Bacillaceae</taxon>
        <taxon>Vulcanibacillus</taxon>
    </lineage>
</organism>
<dbReference type="Gene3D" id="3.90.1640.10">
    <property type="entry name" value="inorganic pyrophosphatase (n-terminal core)"/>
    <property type="match status" value="2"/>
</dbReference>
<dbReference type="InterPro" id="IPR038763">
    <property type="entry name" value="DHH_sf"/>
</dbReference>
<dbReference type="GO" id="GO:0004427">
    <property type="term" value="F:inorganic diphosphate phosphatase activity"/>
    <property type="evidence" value="ECO:0007669"/>
    <property type="project" value="UniProtKB-EC"/>
</dbReference>
<accession>A0A1D2YVW7</accession>
<keyword evidence="11" id="KW-1185">Reference proteome</keyword>
<dbReference type="AlphaFoldDB" id="A0A1D2YVW7"/>
<name>A0A1D2YVW7_9BACI</name>
<comment type="cofactor">
    <cofactor evidence="1">
        <name>Mn(2+)</name>
        <dbReference type="ChEBI" id="CHEBI:29035"/>
    </cofactor>
</comment>
<dbReference type="SMART" id="SM01131">
    <property type="entry name" value="DHHA2"/>
    <property type="match status" value="1"/>
</dbReference>
<dbReference type="InterPro" id="IPR028979">
    <property type="entry name" value="Ser_kin/Pase_Hpr-like_N_sf"/>
</dbReference>
<evidence type="ECO:0000256" key="5">
    <source>
        <dbReference type="ARBA" id="ARBA00023211"/>
    </source>
</evidence>
<dbReference type="InterPro" id="IPR004097">
    <property type="entry name" value="DHHA2"/>
</dbReference>
<evidence type="ECO:0000256" key="8">
    <source>
        <dbReference type="PROSITE-ProRule" id="PRU00703"/>
    </source>
</evidence>
<evidence type="ECO:0000256" key="7">
    <source>
        <dbReference type="ARBA" id="ARBA00047820"/>
    </source>
</evidence>
<dbReference type="FunFam" id="3.90.1640.10:FF:000001">
    <property type="entry name" value="Probable manganese-dependent inorganic pyrophosphatase"/>
    <property type="match status" value="1"/>
</dbReference>
<dbReference type="Pfam" id="PF01368">
    <property type="entry name" value="DHH"/>
    <property type="match status" value="1"/>
</dbReference>
<evidence type="ECO:0000256" key="6">
    <source>
        <dbReference type="ARBA" id="ARBA00032535"/>
    </source>
</evidence>
<evidence type="ECO:0000256" key="4">
    <source>
        <dbReference type="ARBA" id="ARBA00022801"/>
    </source>
</evidence>
<dbReference type="SUPFAM" id="SSF75138">
    <property type="entry name" value="HprK N-terminal domain-like"/>
    <property type="match status" value="1"/>
</dbReference>
<dbReference type="PROSITE" id="PS51371">
    <property type="entry name" value="CBS"/>
    <property type="match status" value="2"/>
</dbReference>
<evidence type="ECO:0000256" key="1">
    <source>
        <dbReference type="ARBA" id="ARBA00001936"/>
    </source>
</evidence>
<evidence type="ECO:0000313" key="11">
    <source>
        <dbReference type="Proteomes" id="UP000243739"/>
    </source>
</evidence>
<dbReference type="SUPFAM" id="SSF54631">
    <property type="entry name" value="CBS-domain pair"/>
    <property type="match status" value="1"/>
</dbReference>
<dbReference type="GO" id="GO:0005737">
    <property type="term" value="C:cytoplasm"/>
    <property type="evidence" value="ECO:0007669"/>
    <property type="project" value="InterPro"/>
</dbReference>
<dbReference type="GO" id="GO:0046872">
    <property type="term" value="F:metal ion binding"/>
    <property type="evidence" value="ECO:0007669"/>
    <property type="project" value="UniProtKB-KW"/>
</dbReference>
<dbReference type="PANTHER" id="PTHR12112:SF22">
    <property type="entry name" value="MANGANESE-DEPENDENT INORGANIC PYROPHOSPHATASE-RELATED"/>
    <property type="match status" value="1"/>
</dbReference>
<comment type="catalytic activity">
    <reaction evidence="7">
        <text>diphosphate + H2O = 2 phosphate + H(+)</text>
        <dbReference type="Rhea" id="RHEA:24576"/>
        <dbReference type="ChEBI" id="CHEBI:15377"/>
        <dbReference type="ChEBI" id="CHEBI:15378"/>
        <dbReference type="ChEBI" id="CHEBI:33019"/>
        <dbReference type="ChEBI" id="CHEBI:43474"/>
        <dbReference type="EC" id="3.6.1.1"/>
    </reaction>
</comment>
<comment type="caution">
    <text evidence="10">The sequence shown here is derived from an EMBL/GenBank/DDBJ whole genome shotgun (WGS) entry which is preliminary data.</text>
</comment>
<dbReference type="SUPFAM" id="SSF64182">
    <property type="entry name" value="DHH phosphoesterases"/>
    <property type="match status" value="1"/>
</dbReference>